<sequence>MHAALQIAEIQQVFCSQMSTVKSLAALARTCKTLKEPALDCLWSGDLEPIELICLIKVLKPVMEVNLWRTCVVADVGLTTGDDWMHAMSYTTRVRVLHLSVLSEWRITEHAIRRLWSSSSTIEQVFPKLRSLVVDGINSTSGPASWSLQLHCDFFFPNSSALTLEFSEGVDPEFWRLLPERSPRLKSLAVTPPRDTRYWIISDGHPEYPMVTPLSRAVEQLRLLEYLKCPDLENDALLAVSQLPGLEYLSLWEKEIVLPYPTMLQFPALRVLDLVQVNFRDLNDNAIDFLYSLETIPETVVMKTLTPLFRLHRLKEINIPRWDCQVDFSDDDLAAMMTAWPGLENLWLGGRLVCP</sequence>
<dbReference type="SUPFAM" id="SSF52047">
    <property type="entry name" value="RNI-like"/>
    <property type="match status" value="1"/>
</dbReference>
<dbReference type="Proteomes" id="UP000053558">
    <property type="component" value="Unassembled WGS sequence"/>
</dbReference>
<comment type="caution">
    <text evidence="1">The sequence shown here is derived from an EMBL/GenBank/DDBJ whole genome shotgun (WGS) entry which is preliminary data.</text>
</comment>
<dbReference type="InterPro" id="IPR032675">
    <property type="entry name" value="LRR_dom_sf"/>
</dbReference>
<reference evidence="2" key="1">
    <citation type="journal article" date="2012" name="Science">
        <title>The Paleozoic origin of enzymatic lignin decomposition reconstructed from 31 fungal genomes.</title>
        <authorList>
            <person name="Floudas D."/>
            <person name="Binder M."/>
            <person name="Riley R."/>
            <person name="Barry K."/>
            <person name="Blanchette R.A."/>
            <person name="Henrissat B."/>
            <person name="Martinez A.T."/>
            <person name="Otillar R."/>
            <person name="Spatafora J.W."/>
            <person name="Yadav J.S."/>
            <person name="Aerts A."/>
            <person name="Benoit I."/>
            <person name="Boyd A."/>
            <person name="Carlson A."/>
            <person name="Copeland A."/>
            <person name="Coutinho P.M."/>
            <person name="de Vries R.P."/>
            <person name="Ferreira P."/>
            <person name="Findley K."/>
            <person name="Foster B."/>
            <person name="Gaskell J."/>
            <person name="Glotzer D."/>
            <person name="Gorecki P."/>
            <person name="Heitman J."/>
            <person name="Hesse C."/>
            <person name="Hori C."/>
            <person name="Igarashi K."/>
            <person name="Jurgens J.A."/>
            <person name="Kallen N."/>
            <person name="Kersten P."/>
            <person name="Kohler A."/>
            <person name="Kuees U."/>
            <person name="Kumar T.K.A."/>
            <person name="Kuo A."/>
            <person name="LaButti K."/>
            <person name="Larrondo L.F."/>
            <person name="Lindquist E."/>
            <person name="Ling A."/>
            <person name="Lombard V."/>
            <person name="Lucas S."/>
            <person name="Lundell T."/>
            <person name="Martin R."/>
            <person name="McLaughlin D.J."/>
            <person name="Morgenstern I."/>
            <person name="Morin E."/>
            <person name="Murat C."/>
            <person name="Nagy L.G."/>
            <person name="Nolan M."/>
            <person name="Ohm R.A."/>
            <person name="Patyshakuliyeva A."/>
            <person name="Rokas A."/>
            <person name="Ruiz-Duenas F.J."/>
            <person name="Sabat G."/>
            <person name="Salamov A."/>
            <person name="Samejima M."/>
            <person name="Schmutz J."/>
            <person name="Slot J.C."/>
            <person name="St John F."/>
            <person name="Stenlid J."/>
            <person name="Sun H."/>
            <person name="Sun S."/>
            <person name="Syed K."/>
            <person name="Tsang A."/>
            <person name="Wiebenga A."/>
            <person name="Young D."/>
            <person name="Pisabarro A."/>
            <person name="Eastwood D.C."/>
            <person name="Martin F."/>
            <person name="Cullen D."/>
            <person name="Grigoriev I.V."/>
            <person name="Hibbett D.S."/>
        </authorList>
    </citation>
    <scope>NUCLEOTIDE SEQUENCE [LARGE SCALE GENOMIC DNA]</scope>
    <source>
        <strain evidence="2">RWD-64-598 SS2</strain>
    </source>
</reference>
<organism evidence="1 2">
    <name type="scientific">Coniophora puteana (strain RWD-64-598)</name>
    <name type="common">Brown rot fungus</name>
    <dbReference type="NCBI Taxonomy" id="741705"/>
    <lineage>
        <taxon>Eukaryota</taxon>
        <taxon>Fungi</taxon>
        <taxon>Dikarya</taxon>
        <taxon>Basidiomycota</taxon>
        <taxon>Agaricomycotina</taxon>
        <taxon>Agaricomycetes</taxon>
        <taxon>Agaricomycetidae</taxon>
        <taxon>Boletales</taxon>
        <taxon>Coniophorineae</taxon>
        <taxon>Coniophoraceae</taxon>
        <taxon>Coniophora</taxon>
    </lineage>
</organism>
<evidence type="ECO:0000313" key="1">
    <source>
        <dbReference type="EMBL" id="EIW78551.1"/>
    </source>
</evidence>
<dbReference type="GeneID" id="19205797"/>
<dbReference type="RefSeq" id="XP_007771565.1">
    <property type="nucleotide sequence ID" value="XM_007773375.1"/>
</dbReference>
<dbReference type="AlphaFoldDB" id="A0A5M3MIV4"/>
<protein>
    <recommendedName>
        <fullName evidence="3">F-box domain-containing protein</fullName>
    </recommendedName>
</protein>
<name>A0A5M3MIV4_CONPW</name>
<keyword evidence="2" id="KW-1185">Reference proteome</keyword>
<dbReference type="OrthoDB" id="2794631at2759"/>
<gene>
    <name evidence="1" type="ORF">CONPUDRAFT_167541</name>
</gene>
<evidence type="ECO:0008006" key="3">
    <source>
        <dbReference type="Google" id="ProtNLM"/>
    </source>
</evidence>
<dbReference type="Gene3D" id="3.80.10.10">
    <property type="entry name" value="Ribonuclease Inhibitor"/>
    <property type="match status" value="1"/>
</dbReference>
<dbReference type="KEGG" id="cput:CONPUDRAFT_167541"/>
<proteinExistence type="predicted"/>
<accession>A0A5M3MIV4</accession>
<dbReference type="EMBL" id="JH711582">
    <property type="protein sequence ID" value="EIW78551.1"/>
    <property type="molecule type" value="Genomic_DNA"/>
</dbReference>
<evidence type="ECO:0000313" key="2">
    <source>
        <dbReference type="Proteomes" id="UP000053558"/>
    </source>
</evidence>